<dbReference type="Proteomes" id="UP000299102">
    <property type="component" value="Unassembled WGS sequence"/>
</dbReference>
<proteinExistence type="predicted"/>
<protein>
    <submittedName>
        <fullName evidence="1">Uncharacterized protein</fullName>
    </submittedName>
</protein>
<dbReference type="AlphaFoldDB" id="A0A4C1XBI7"/>
<organism evidence="1 2">
    <name type="scientific">Eumeta variegata</name>
    <name type="common">Bagworm moth</name>
    <name type="synonym">Eumeta japonica</name>
    <dbReference type="NCBI Taxonomy" id="151549"/>
    <lineage>
        <taxon>Eukaryota</taxon>
        <taxon>Metazoa</taxon>
        <taxon>Ecdysozoa</taxon>
        <taxon>Arthropoda</taxon>
        <taxon>Hexapoda</taxon>
        <taxon>Insecta</taxon>
        <taxon>Pterygota</taxon>
        <taxon>Neoptera</taxon>
        <taxon>Endopterygota</taxon>
        <taxon>Lepidoptera</taxon>
        <taxon>Glossata</taxon>
        <taxon>Ditrysia</taxon>
        <taxon>Tineoidea</taxon>
        <taxon>Psychidae</taxon>
        <taxon>Oiketicinae</taxon>
        <taxon>Eumeta</taxon>
    </lineage>
</organism>
<comment type="caution">
    <text evidence="1">The sequence shown here is derived from an EMBL/GenBank/DDBJ whole genome shotgun (WGS) entry which is preliminary data.</text>
</comment>
<accession>A0A4C1XBI7</accession>
<sequence length="158" mass="17726">MQTVGKQMVTATHGDSKHQRGHLYVAGHLNGNIILAPECVKEGDPKKVGKRKDGEETDDNTTKLNRLINASTTQRLCFTYEHIYRGNVLTKTDTCAPYHFLTIVVDPNLTPPGLSVLTAVTINAETISRADGLKCFPDMEREFNYFELMDRFAHESQD</sequence>
<evidence type="ECO:0000313" key="2">
    <source>
        <dbReference type="Proteomes" id="UP000299102"/>
    </source>
</evidence>
<evidence type="ECO:0000313" key="1">
    <source>
        <dbReference type="EMBL" id="GBP61206.1"/>
    </source>
</evidence>
<reference evidence="1 2" key="1">
    <citation type="journal article" date="2019" name="Commun. Biol.">
        <title>The bagworm genome reveals a unique fibroin gene that provides high tensile strength.</title>
        <authorList>
            <person name="Kono N."/>
            <person name="Nakamura H."/>
            <person name="Ohtoshi R."/>
            <person name="Tomita M."/>
            <person name="Numata K."/>
            <person name="Arakawa K."/>
        </authorList>
    </citation>
    <scope>NUCLEOTIDE SEQUENCE [LARGE SCALE GENOMIC DNA]</scope>
</reference>
<name>A0A4C1XBI7_EUMVA</name>
<dbReference type="EMBL" id="BGZK01000807">
    <property type="protein sequence ID" value="GBP61206.1"/>
    <property type="molecule type" value="Genomic_DNA"/>
</dbReference>
<gene>
    <name evidence="1" type="ORF">EVAR_37470_1</name>
</gene>
<keyword evidence="2" id="KW-1185">Reference proteome</keyword>